<dbReference type="EMBL" id="BDQX01000315">
    <property type="protein sequence ID" value="GBG10346.1"/>
    <property type="molecule type" value="Genomic_DNA"/>
</dbReference>
<dbReference type="SUPFAM" id="SSF52172">
    <property type="entry name" value="CheY-like"/>
    <property type="match status" value="1"/>
</dbReference>
<dbReference type="PANTHER" id="PTHR43280:SF28">
    <property type="entry name" value="HTH-TYPE TRANSCRIPTIONAL ACTIVATOR RHAS"/>
    <property type="match status" value="1"/>
</dbReference>
<evidence type="ECO:0000259" key="5">
    <source>
        <dbReference type="PROSITE" id="PS01124"/>
    </source>
</evidence>
<evidence type="ECO:0000313" key="8">
    <source>
        <dbReference type="Proteomes" id="UP000245202"/>
    </source>
</evidence>
<keyword evidence="2 7" id="KW-0238">DNA-binding</keyword>
<evidence type="ECO:0000256" key="2">
    <source>
        <dbReference type="ARBA" id="ARBA00023125"/>
    </source>
</evidence>
<feature type="domain" description="HTH araC/xylS-type" evidence="5">
    <location>
        <begin position="436"/>
        <end position="534"/>
    </location>
</feature>
<feature type="modified residue" description="4-aspartylphosphate" evidence="4">
    <location>
        <position position="57"/>
    </location>
</feature>
<reference evidence="7 8" key="1">
    <citation type="submission" date="2017-08" db="EMBL/GenBank/DDBJ databases">
        <title>Substantial Increase in Enzyme Production by Combined Drug-Resistance Mutations in Paenibacillus agaridevorans.</title>
        <authorList>
            <person name="Tanaka Y."/>
            <person name="Funane K."/>
            <person name="Hosaka T."/>
            <person name="Shiwa Y."/>
            <person name="Fujita N."/>
            <person name="Miyazaki T."/>
            <person name="Yoshikawa H."/>
            <person name="Murakami K."/>
            <person name="Kasahara K."/>
            <person name="Inaoka T."/>
            <person name="Hiraga Y."/>
            <person name="Ochi K."/>
        </authorList>
    </citation>
    <scope>NUCLEOTIDE SEQUENCE [LARGE SCALE GENOMIC DNA]</scope>
    <source>
        <strain evidence="7 8">T-3040</strain>
    </source>
</reference>
<evidence type="ECO:0000256" key="4">
    <source>
        <dbReference type="PROSITE-ProRule" id="PRU00169"/>
    </source>
</evidence>
<dbReference type="SUPFAM" id="SSF46689">
    <property type="entry name" value="Homeodomain-like"/>
    <property type="match status" value="2"/>
</dbReference>
<comment type="caution">
    <text evidence="7">The sequence shown here is derived from an EMBL/GenBank/DDBJ whole genome shotgun (WGS) entry which is preliminary data.</text>
</comment>
<keyword evidence="3" id="KW-0804">Transcription</keyword>
<dbReference type="AlphaFoldDB" id="A0A2R5EUI0"/>
<dbReference type="GO" id="GO:0003700">
    <property type="term" value="F:DNA-binding transcription factor activity"/>
    <property type="evidence" value="ECO:0007669"/>
    <property type="project" value="InterPro"/>
</dbReference>
<organism evidence="7 8">
    <name type="scientific">Paenibacillus agaridevorans</name>
    <dbReference type="NCBI Taxonomy" id="171404"/>
    <lineage>
        <taxon>Bacteria</taxon>
        <taxon>Bacillati</taxon>
        <taxon>Bacillota</taxon>
        <taxon>Bacilli</taxon>
        <taxon>Bacillales</taxon>
        <taxon>Paenibacillaceae</taxon>
        <taxon>Paenibacillus</taxon>
    </lineage>
</organism>
<dbReference type="GO" id="GO:0043565">
    <property type="term" value="F:sequence-specific DNA binding"/>
    <property type="evidence" value="ECO:0007669"/>
    <property type="project" value="InterPro"/>
</dbReference>
<dbReference type="InterPro" id="IPR018060">
    <property type="entry name" value="HTH_AraC"/>
</dbReference>
<dbReference type="GO" id="GO:0000160">
    <property type="term" value="P:phosphorelay signal transduction system"/>
    <property type="evidence" value="ECO:0007669"/>
    <property type="project" value="InterPro"/>
</dbReference>
<dbReference type="PROSITE" id="PS50110">
    <property type="entry name" value="RESPONSE_REGULATORY"/>
    <property type="match status" value="1"/>
</dbReference>
<evidence type="ECO:0000313" key="7">
    <source>
        <dbReference type="EMBL" id="GBG10346.1"/>
    </source>
</evidence>
<dbReference type="PANTHER" id="PTHR43280">
    <property type="entry name" value="ARAC-FAMILY TRANSCRIPTIONAL REGULATOR"/>
    <property type="match status" value="1"/>
</dbReference>
<evidence type="ECO:0000256" key="3">
    <source>
        <dbReference type="ARBA" id="ARBA00023163"/>
    </source>
</evidence>
<proteinExistence type="predicted"/>
<keyword evidence="4" id="KW-0597">Phosphoprotein</keyword>
<feature type="domain" description="Response regulatory" evidence="6">
    <location>
        <begin position="5"/>
        <end position="123"/>
    </location>
</feature>
<evidence type="ECO:0000256" key="1">
    <source>
        <dbReference type="ARBA" id="ARBA00023015"/>
    </source>
</evidence>
<dbReference type="RefSeq" id="WP_108994862.1">
    <property type="nucleotide sequence ID" value="NZ_BDQX01000315.1"/>
</dbReference>
<dbReference type="Pfam" id="PF12833">
    <property type="entry name" value="HTH_18"/>
    <property type="match status" value="1"/>
</dbReference>
<sequence>MSGYKVLLVEDEIPARTVFRGMIEERGDLFELVGEAEDGADGLELYHRHKPQLVVTDITMPGMSGLEMLRAIESGGGTMPQVVILTCHQDFQFAQQAIQLRAAAYLIKDDCLNDPELLARTLEELTEQVVGRDETREKQLELEQKVRSNEIVIEQNLFLEMLRNPAAGDEWLQSLERIGIPARGSQSFALMLELDRSSLRFSIEQPQELKLWQFAGVNVLNELLGALGPHKVIALDKGRFVAIFAPTSESSLETLLDQVVDSFSKYLKMDSLSIIRRFPSGLRDRMGELKAWVSAAYPFFYDSLPALGSGSLAPERIAYVHIPEQYIRFWGKVLKGALLESHLVSSAVEHERSSFRKQAMEHGWEPEQIKSLYLRIFLDLSQFTNEAEGMADLEAAFRKRLEQCQTFDAVHDSTVAFFRKLKLLQGDNRKLDAWIAKIVQRLHENLHEPFKLEELAASINYSVPYFSSMFKKTTGDSFVQYLNKLRLEKAKLLLLTTDRKTFEIAEEIGFENYRSFNRLFKRDTGLTPSDYRKQGVEGGWR</sequence>
<name>A0A2R5EUI0_9BACL</name>
<dbReference type="PRINTS" id="PR00032">
    <property type="entry name" value="HTHARAC"/>
</dbReference>
<dbReference type="SMART" id="SM00448">
    <property type="entry name" value="REC"/>
    <property type="match status" value="1"/>
</dbReference>
<keyword evidence="1" id="KW-0805">Transcription regulation</keyword>
<dbReference type="Proteomes" id="UP000245202">
    <property type="component" value="Unassembled WGS sequence"/>
</dbReference>
<dbReference type="Gene3D" id="3.40.50.2300">
    <property type="match status" value="1"/>
</dbReference>
<dbReference type="Pfam" id="PF00072">
    <property type="entry name" value="Response_reg"/>
    <property type="match status" value="1"/>
</dbReference>
<protein>
    <submittedName>
        <fullName evidence="7">DNA-binding response regulator</fullName>
    </submittedName>
</protein>
<evidence type="ECO:0000259" key="6">
    <source>
        <dbReference type="PROSITE" id="PS50110"/>
    </source>
</evidence>
<dbReference type="SMART" id="SM00342">
    <property type="entry name" value="HTH_ARAC"/>
    <property type="match status" value="1"/>
</dbReference>
<accession>A0A2R5EUI0</accession>
<gene>
    <name evidence="7" type="ORF">PAT3040_05075</name>
</gene>
<keyword evidence="8" id="KW-1185">Reference proteome</keyword>
<dbReference type="CDD" id="cd17536">
    <property type="entry name" value="REC_YesN-like"/>
    <property type="match status" value="1"/>
</dbReference>
<dbReference type="InterPro" id="IPR009057">
    <property type="entry name" value="Homeodomain-like_sf"/>
</dbReference>
<dbReference type="PROSITE" id="PS01124">
    <property type="entry name" value="HTH_ARAC_FAMILY_2"/>
    <property type="match status" value="1"/>
</dbReference>
<dbReference type="InterPro" id="IPR001789">
    <property type="entry name" value="Sig_transdc_resp-reg_receiver"/>
</dbReference>
<dbReference type="InterPro" id="IPR020449">
    <property type="entry name" value="Tscrpt_reg_AraC-type_HTH"/>
</dbReference>
<dbReference type="InterPro" id="IPR011006">
    <property type="entry name" value="CheY-like_superfamily"/>
</dbReference>
<dbReference type="Gene3D" id="1.10.10.60">
    <property type="entry name" value="Homeodomain-like"/>
    <property type="match status" value="2"/>
</dbReference>